<protein>
    <recommendedName>
        <fullName evidence="3">Response regulatory domain-containing protein</fullName>
    </recommendedName>
</protein>
<keyword evidence="1 2" id="KW-0597">Phosphoprotein</keyword>
<dbReference type="SUPFAM" id="SSF52172">
    <property type="entry name" value="CheY-like"/>
    <property type="match status" value="1"/>
</dbReference>
<evidence type="ECO:0000313" key="4">
    <source>
        <dbReference type="EMBL" id="CAA9552235.1"/>
    </source>
</evidence>
<dbReference type="PANTHER" id="PTHR44591:SF3">
    <property type="entry name" value="RESPONSE REGULATORY DOMAIN-CONTAINING PROTEIN"/>
    <property type="match status" value="1"/>
</dbReference>
<dbReference type="EMBL" id="CADCWE010000199">
    <property type="protein sequence ID" value="CAA9552235.1"/>
    <property type="molecule type" value="Genomic_DNA"/>
</dbReference>
<gene>
    <name evidence="4" type="ORF">AVDCRST_MAG73-2974</name>
</gene>
<evidence type="ECO:0000259" key="3">
    <source>
        <dbReference type="PROSITE" id="PS50110"/>
    </source>
</evidence>
<accession>A0A6J4ULC8</accession>
<dbReference type="Pfam" id="PF00072">
    <property type="entry name" value="Response_reg"/>
    <property type="match status" value="1"/>
</dbReference>
<evidence type="ECO:0000256" key="1">
    <source>
        <dbReference type="ARBA" id="ARBA00022553"/>
    </source>
</evidence>
<dbReference type="InterPro" id="IPR001789">
    <property type="entry name" value="Sig_transdc_resp-reg_receiver"/>
</dbReference>
<dbReference type="Gene3D" id="3.40.50.2300">
    <property type="match status" value="1"/>
</dbReference>
<reference evidence="4" key="1">
    <citation type="submission" date="2020-02" db="EMBL/GenBank/DDBJ databases">
        <authorList>
            <person name="Meier V. D."/>
        </authorList>
    </citation>
    <scope>NUCLEOTIDE SEQUENCE</scope>
    <source>
        <strain evidence="4">AVDCRST_MAG73</strain>
    </source>
</reference>
<feature type="domain" description="Response regulatory" evidence="3">
    <location>
        <begin position="31"/>
        <end position="149"/>
    </location>
</feature>
<evidence type="ECO:0000256" key="2">
    <source>
        <dbReference type="PROSITE-ProRule" id="PRU00169"/>
    </source>
</evidence>
<proteinExistence type="predicted"/>
<dbReference type="GO" id="GO:0000160">
    <property type="term" value="P:phosphorelay signal transduction system"/>
    <property type="evidence" value="ECO:0007669"/>
    <property type="project" value="InterPro"/>
</dbReference>
<organism evidence="4">
    <name type="scientific">uncultured Thermomicrobiales bacterium</name>
    <dbReference type="NCBI Taxonomy" id="1645740"/>
    <lineage>
        <taxon>Bacteria</taxon>
        <taxon>Pseudomonadati</taxon>
        <taxon>Thermomicrobiota</taxon>
        <taxon>Thermomicrobia</taxon>
        <taxon>Thermomicrobiales</taxon>
        <taxon>environmental samples</taxon>
    </lineage>
</organism>
<feature type="modified residue" description="4-aspartylphosphate" evidence="2">
    <location>
        <position position="80"/>
    </location>
</feature>
<dbReference type="SMART" id="SM00448">
    <property type="entry name" value="REC"/>
    <property type="match status" value="1"/>
</dbReference>
<dbReference type="AlphaFoldDB" id="A0A6J4ULC8"/>
<dbReference type="PANTHER" id="PTHR44591">
    <property type="entry name" value="STRESS RESPONSE REGULATOR PROTEIN 1"/>
    <property type="match status" value="1"/>
</dbReference>
<sequence>MAPSPPTRGRGPRAGEGSVTVTVLPIPPKRRILVVNDTQEILDLFRDILTDEGYEVSLCSYAFKDLAEVKRVMPDLVILDFLIGGEDHGWQMLQKPKMDRATRKLPVIICTAAINRVRELEGHLKEKGVGVVLKPFDIEDLLQAVNRAWTELVPEAVESGT</sequence>
<dbReference type="InterPro" id="IPR050595">
    <property type="entry name" value="Bact_response_regulator"/>
</dbReference>
<dbReference type="InterPro" id="IPR011006">
    <property type="entry name" value="CheY-like_superfamily"/>
</dbReference>
<name>A0A6J4ULC8_9BACT</name>
<dbReference type="PROSITE" id="PS50110">
    <property type="entry name" value="RESPONSE_REGULATORY"/>
    <property type="match status" value="1"/>
</dbReference>